<comment type="caution">
    <text evidence="2">The sequence shown here is derived from an EMBL/GenBank/DDBJ whole genome shotgun (WGS) entry which is preliminary data.</text>
</comment>
<dbReference type="NCBIfam" id="TIGR02112">
    <property type="entry name" value="cyd_oper_ybgE"/>
    <property type="match status" value="1"/>
</dbReference>
<dbReference type="STRING" id="667128.HMPREF0621_0254"/>
<proteinExistence type="predicted"/>
<dbReference type="AlphaFoldDB" id="C9PMN0"/>
<accession>C9PMN0</accession>
<evidence type="ECO:0000256" key="1">
    <source>
        <dbReference type="SAM" id="Phobius"/>
    </source>
</evidence>
<feature type="transmembrane region" description="Helical" evidence="1">
    <location>
        <begin position="79"/>
        <end position="98"/>
    </location>
</feature>
<evidence type="ECO:0000313" key="3">
    <source>
        <dbReference type="Proteomes" id="UP000005519"/>
    </source>
</evidence>
<dbReference type="InterPro" id="IPR011846">
    <property type="entry name" value="Cyd_oper_YbgE"/>
</dbReference>
<organism evidence="2 3">
    <name type="scientific">Pasteurella dagmatis ATCC 43325</name>
    <dbReference type="NCBI Taxonomy" id="667128"/>
    <lineage>
        <taxon>Bacteria</taxon>
        <taxon>Pseudomonadati</taxon>
        <taxon>Pseudomonadota</taxon>
        <taxon>Gammaproteobacteria</taxon>
        <taxon>Pasteurellales</taxon>
        <taxon>Pasteurellaceae</taxon>
        <taxon>Pasteurella</taxon>
    </lineage>
</organism>
<feature type="transmembrane region" description="Helical" evidence="1">
    <location>
        <begin position="20"/>
        <end position="37"/>
    </location>
</feature>
<protein>
    <submittedName>
        <fullName evidence="2">Cyd operon protein YbgE</fullName>
    </submittedName>
</protein>
<reference evidence="2 3" key="1">
    <citation type="submission" date="2009-10" db="EMBL/GenBank/DDBJ databases">
        <authorList>
            <person name="Muzny D."/>
            <person name="Qin X."/>
            <person name="Deng J."/>
            <person name="Jiang H."/>
            <person name="Liu Y."/>
            <person name="Qu J."/>
            <person name="Song X.-Z."/>
            <person name="Zhang L."/>
            <person name="Thornton R."/>
            <person name="Coyle M."/>
            <person name="Francisco L."/>
            <person name="Jackson L."/>
            <person name="Javaid M."/>
            <person name="Korchina V."/>
            <person name="Kovar C."/>
            <person name="Mata R."/>
            <person name="Mathew T."/>
            <person name="Ngo R."/>
            <person name="Nguyen L."/>
            <person name="Nguyen N."/>
            <person name="Okwuonu G."/>
            <person name="Ongeri F."/>
            <person name="Pham C."/>
            <person name="Simmons D."/>
            <person name="Wilczek-Boney K."/>
            <person name="Hale W."/>
            <person name="Jakkamsetti A."/>
            <person name="Pham P."/>
            <person name="Ruth R."/>
            <person name="San Lucas F."/>
            <person name="Warren J."/>
            <person name="Zhang J."/>
            <person name="Zhao Z."/>
            <person name="Zhou C."/>
            <person name="Zhu D."/>
            <person name="Lee S."/>
            <person name="Bess C."/>
            <person name="Blankenburg K."/>
            <person name="Forbes L."/>
            <person name="Fu Q."/>
            <person name="Gubbala S."/>
            <person name="Hirani K."/>
            <person name="Jayaseelan J.C."/>
            <person name="Lara F."/>
            <person name="Munidasa M."/>
            <person name="Palculict T."/>
            <person name="Patil S."/>
            <person name="Pu L.-L."/>
            <person name="Saada N."/>
            <person name="Tang L."/>
            <person name="Weissenberger G."/>
            <person name="Zhu Y."/>
            <person name="Hemphill L."/>
            <person name="Shang Y."/>
            <person name="Youmans B."/>
            <person name="Ayvaz T."/>
            <person name="Ross M."/>
            <person name="Santibanez J."/>
            <person name="Aqrawi P."/>
            <person name="Gross S."/>
            <person name="Joshi V."/>
            <person name="Fowler G."/>
            <person name="Nazareth L."/>
            <person name="Reid J."/>
            <person name="Worley K."/>
            <person name="Petrosino J."/>
            <person name="Highlander S."/>
            <person name="Gibbs R."/>
        </authorList>
    </citation>
    <scope>NUCLEOTIDE SEQUENCE [LARGE SCALE GENOMIC DNA]</scope>
    <source>
        <strain evidence="2 3">ATCC 43325</strain>
    </source>
</reference>
<name>C9PMN0_9PAST</name>
<dbReference type="EMBL" id="ACZR01000002">
    <property type="protein sequence ID" value="EEX51064.1"/>
    <property type="molecule type" value="Genomic_DNA"/>
</dbReference>
<feature type="transmembrane region" description="Helical" evidence="1">
    <location>
        <begin position="49"/>
        <end position="67"/>
    </location>
</feature>
<keyword evidence="1" id="KW-1133">Transmembrane helix</keyword>
<keyword evidence="1" id="KW-0812">Transmembrane</keyword>
<keyword evidence="3" id="KW-1185">Reference proteome</keyword>
<dbReference type="Pfam" id="PF09600">
    <property type="entry name" value="Cyd_oper_YbgE"/>
    <property type="match status" value="1"/>
</dbReference>
<gene>
    <name evidence="2" type="ORF">HMPREF0621_0254</name>
</gene>
<dbReference type="HOGENOM" id="CLU_156555_1_0_6"/>
<evidence type="ECO:0000313" key="2">
    <source>
        <dbReference type="EMBL" id="EEX51064.1"/>
    </source>
</evidence>
<keyword evidence="1" id="KW-0472">Membrane</keyword>
<dbReference type="Proteomes" id="UP000005519">
    <property type="component" value="Unassembled WGS sequence"/>
</dbReference>
<sequence length="99" mass="11344">MSNRMINYLYQIFNKGSLRTLSFILAILITLCFFLNINDFSTNLRSAPTSIVLFIIWGTGVFWIHGIGFDIRATIWKALFSPLLGYIAFVLAFVLAWVM</sequence>